<comment type="caution">
    <text evidence="1">The sequence shown here is derived from an EMBL/GenBank/DDBJ whole genome shotgun (WGS) entry which is preliminary data.</text>
</comment>
<evidence type="ECO:0000313" key="1">
    <source>
        <dbReference type="EMBL" id="EPF16690.1"/>
    </source>
</evidence>
<gene>
    <name evidence="1" type="ORF">HMPREF0201_02436</name>
</gene>
<dbReference type="EMBL" id="ATDT01000021">
    <property type="protein sequence ID" value="EPF16690.1"/>
    <property type="molecule type" value="Genomic_DNA"/>
</dbReference>
<dbReference type="STRING" id="566551.HMPREF0201_02436"/>
<protein>
    <submittedName>
        <fullName evidence="1">Uncharacterized protein</fullName>
    </submittedName>
</protein>
<reference evidence="1 2" key="1">
    <citation type="submission" date="2013-04" db="EMBL/GenBank/DDBJ databases">
        <authorList>
            <person name="Weinstock G."/>
            <person name="Sodergren E."/>
            <person name="Lobos E.A."/>
            <person name="Fulton L."/>
            <person name="Fulton R."/>
            <person name="Courtney L."/>
            <person name="Fronick C."/>
            <person name="O'Laughlin M."/>
            <person name="Godfrey J."/>
            <person name="Wilson R.M."/>
            <person name="Miner T."/>
            <person name="Farmer C."/>
            <person name="Delehaunty K."/>
            <person name="Cordes M."/>
            <person name="Minx P."/>
            <person name="Tomlinson C."/>
            <person name="Chen J."/>
            <person name="Wollam A."/>
            <person name="Pepin K.H."/>
            <person name="Palsikar V.B."/>
            <person name="Zhang X."/>
            <person name="Suruliraj S."/>
            <person name="Perna N.T."/>
            <person name="Plunkett G."/>
            <person name="Warren W."/>
            <person name="Mitreva M."/>
            <person name="Mardis E.R."/>
            <person name="Wilson R.K."/>
        </authorList>
    </citation>
    <scope>NUCLEOTIDE SEQUENCE [LARGE SCALE GENOMIC DNA]</scope>
    <source>
        <strain evidence="1 2">DSM 4568</strain>
    </source>
</reference>
<dbReference type="HOGENOM" id="CLU_3096976_0_0_6"/>
<dbReference type="Proteomes" id="UP000014585">
    <property type="component" value="Unassembled WGS sequence"/>
</dbReference>
<name>S3IUP0_9ENTR</name>
<sequence length="51" mass="5726">MLTTSVIPAPFKPLLSASTLNFGLWFTISSNIARTWPFQMKYCSGIDVFII</sequence>
<organism evidence="1 2">
    <name type="scientific">Cedecea davisae DSM 4568</name>
    <dbReference type="NCBI Taxonomy" id="566551"/>
    <lineage>
        <taxon>Bacteria</taxon>
        <taxon>Pseudomonadati</taxon>
        <taxon>Pseudomonadota</taxon>
        <taxon>Gammaproteobacteria</taxon>
        <taxon>Enterobacterales</taxon>
        <taxon>Enterobacteriaceae</taxon>
        <taxon>Cedecea</taxon>
    </lineage>
</organism>
<dbReference type="AlphaFoldDB" id="S3IUP0"/>
<evidence type="ECO:0000313" key="2">
    <source>
        <dbReference type="Proteomes" id="UP000014585"/>
    </source>
</evidence>
<proteinExistence type="predicted"/>
<accession>S3IUP0</accession>